<dbReference type="EMBL" id="CAJMWS010001068">
    <property type="protein sequence ID" value="CAE6472414.1"/>
    <property type="molecule type" value="Genomic_DNA"/>
</dbReference>
<feature type="compositionally biased region" description="Polar residues" evidence="1">
    <location>
        <begin position="265"/>
        <end position="279"/>
    </location>
</feature>
<protein>
    <submittedName>
        <fullName evidence="2">Uncharacterized protein</fullName>
    </submittedName>
</protein>
<name>A0A8H3GWV4_9AGAM</name>
<dbReference type="InterPro" id="IPR019341">
    <property type="entry name" value="Alpha/Gamma-adaptin-bd_p34"/>
</dbReference>
<dbReference type="Gene3D" id="3.40.50.11960">
    <property type="match status" value="1"/>
</dbReference>
<sequence length="401" mass="44125">MEPTELSLSPSCRILLVSESIDQSRELVSRLGPFTTNPLTPNPNDEAYIEWTIKNKYYTAPVHIYLHQLSKPPAKPLWPPETDDERVPALIFVFRKDEASDNIMPYREAFLSMKEAYLAHGAEVALAISLPPFSTSAVRPSDSFESIEEFFSDQNFEYVDVEDSSETEGHSDHLQYDVRGVPRILEALNMIMWPSMVRTATGGLRRTVIETEELDESPSTAFEHSFATISDTAPPDHPSLFDIDPRLASHSLVELNAWLDDDGSWKTTNRDQQGTTAAEPSNEAATTGAGDGFDDDFTDFLSAPPEANLDAGLPSSTEVHAATEQIFGQDQDAPGGFDLTSVLGALEAMRLEIGAITDVEERRKAAARVALGLAAGLGIDEHDQGDDALDEELLRELDQLK</sequence>
<reference evidence="2" key="1">
    <citation type="submission" date="2021-01" db="EMBL/GenBank/DDBJ databases">
        <authorList>
            <person name="Kaushik A."/>
        </authorList>
    </citation>
    <scope>NUCLEOTIDE SEQUENCE</scope>
    <source>
        <strain evidence="2">AG1-1C</strain>
    </source>
</reference>
<accession>A0A8H3GWV4</accession>
<proteinExistence type="predicted"/>
<feature type="region of interest" description="Disordered" evidence="1">
    <location>
        <begin position="262"/>
        <end position="295"/>
    </location>
</feature>
<organism evidence="2 3">
    <name type="scientific">Rhizoctonia solani</name>
    <dbReference type="NCBI Taxonomy" id="456999"/>
    <lineage>
        <taxon>Eukaryota</taxon>
        <taxon>Fungi</taxon>
        <taxon>Dikarya</taxon>
        <taxon>Basidiomycota</taxon>
        <taxon>Agaricomycotina</taxon>
        <taxon>Agaricomycetes</taxon>
        <taxon>Cantharellales</taxon>
        <taxon>Ceratobasidiaceae</taxon>
        <taxon>Rhizoctonia</taxon>
    </lineage>
</organism>
<dbReference type="PANTHER" id="PTHR14659:SF1">
    <property type="entry name" value="ALPHA- AND GAMMA-ADAPTIN-BINDING PROTEIN P34"/>
    <property type="match status" value="1"/>
</dbReference>
<dbReference type="PANTHER" id="PTHR14659">
    <property type="entry name" value="ALPHA- AND GAMMA-ADAPTIN-BINDING PROTEIN P34"/>
    <property type="match status" value="1"/>
</dbReference>
<dbReference type="AlphaFoldDB" id="A0A8H3GWV4"/>
<comment type="caution">
    <text evidence="2">The sequence shown here is derived from an EMBL/GenBank/DDBJ whole genome shotgun (WGS) entry which is preliminary data.</text>
</comment>
<evidence type="ECO:0000256" key="1">
    <source>
        <dbReference type="SAM" id="MobiDB-lite"/>
    </source>
</evidence>
<dbReference type="Proteomes" id="UP000663846">
    <property type="component" value="Unassembled WGS sequence"/>
</dbReference>
<gene>
    <name evidence="2" type="ORF">RDB_LOCUS177929</name>
</gene>
<evidence type="ECO:0000313" key="2">
    <source>
        <dbReference type="EMBL" id="CAE6472414.1"/>
    </source>
</evidence>
<evidence type="ECO:0000313" key="3">
    <source>
        <dbReference type="Proteomes" id="UP000663846"/>
    </source>
</evidence>